<dbReference type="GO" id="GO:0004644">
    <property type="term" value="F:phosphoribosylglycinamide formyltransferase activity"/>
    <property type="evidence" value="ECO:0007669"/>
    <property type="project" value="UniProtKB-UniRule"/>
</dbReference>
<evidence type="ECO:0000256" key="5">
    <source>
        <dbReference type="SAM" id="MobiDB-lite"/>
    </source>
</evidence>
<dbReference type="InterPro" id="IPR002376">
    <property type="entry name" value="Formyl_transf_N"/>
</dbReference>
<evidence type="ECO:0000256" key="4">
    <source>
        <dbReference type="HAMAP-Rule" id="MF_01930"/>
    </source>
</evidence>
<feature type="active site" description="Proton donor" evidence="4">
    <location>
        <position position="120"/>
    </location>
</feature>
<feature type="binding site" evidence="4">
    <location>
        <position position="118"/>
    </location>
    <ligand>
        <name>(6R)-10-formyltetrahydrofolate</name>
        <dbReference type="ChEBI" id="CHEBI:195366"/>
    </ligand>
</feature>
<dbReference type="Pfam" id="PF00551">
    <property type="entry name" value="Formyl_trans_N"/>
    <property type="match status" value="1"/>
</dbReference>
<dbReference type="RefSeq" id="WP_047251542.1">
    <property type="nucleotide sequence ID" value="NZ_CP011367.1"/>
</dbReference>
<keyword evidence="8" id="KW-1185">Reference proteome</keyword>
<dbReference type="HAMAP" id="MF_01930">
    <property type="entry name" value="PurN"/>
    <property type="match status" value="1"/>
</dbReference>
<dbReference type="GO" id="GO:0005829">
    <property type="term" value="C:cytosol"/>
    <property type="evidence" value="ECO:0007669"/>
    <property type="project" value="TreeGrafter"/>
</dbReference>
<proteinExistence type="inferred from homology"/>
<evidence type="ECO:0000259" key="6">
    <source>
        <dbReference type="Pfam" id="PF00551"/>
    </source>
</evidence>
<comment type="catalytic activity">
    <reaction evidence="4">
        <text>N(1)-(5-phospho-beta-D-ribosyl)glycinamide + (6R)-10-formyltetrahydrofolate = N(2)-formyl-N(1)-(5-phospho-beta-D-ribosyl)glycinamide + (6S)-5,6,7,8-tetrahydrofolate + H(+)</text>
        <dbReference type="Rhea" id="RHEA:15053"/>
        <dbReference type="ChEBI" id="CHEBI:15378"/>
        <dbReference type="ChEBI" id="CHEBI:57453"/>
        <dbReference type="ChEBI" id="CHEBI:143788"/>
        <dbReference type="ChEBI" id="CHEBI:147286"/>
        <dbReference type="ChEBI" id="CHEBI:195366"/>
        <dbReference type="EC" id="2.1.2.2"/>
    </reaction>
</comment>
<organism evidence="7 8">
    <name type="scientific">Thioalkalivibrio versutus</name>
    <dbReference type="NCBI Taxonomy" id="106634"/>
    <lineage>
        <taxon>Bacteria</taxon>
        <taxon>Pseudomonadati</taxon>
        <taxon>Pseudomonadota</taxon>
        <taxon>Gammaproteobacteria</taxon>
        <taxon>Chromatiales</taxon>
        <taxon>Ectothiorhodospiraceae</taxon>
        <taxon>Thioalkalivibrio</taxon>
    </lineage>
</organism>
<dbReference type="SUPFAM" id="SSF53328">
    <property type="entry name" value="Formyltransferase"/>
    <property type="match status" value="1"/>
</dbReference>
<dbReference type="InterPro" id="IPR004607">
    <property type="entry name" value="GART"/>
</dbReference>
<accession>A0A0G3G3B7</accession>
<comment type="function">
    <text evidence="4">Catalyzes the transfer of a formyl group from 10-formyltetrahydrofolate to 5-phospho-ribosyl-glycinamide (GAR), producing 5-phospho-ribosyl-N-formylglycinamide (FGAR) and tetrahydrofolate.</text>
</comment>
<dbReference type="AlphaFoldDB" id="A0A0G3G3B7"/>
<comment type="similarity">
    <text evidence="4">Belongs to the GART family.</text>
</comment>
<evidence type="ECO:0000256" key="3">
    <source>
        <dbReference type="ARBA" id="ARBA00022755"/>
    </source>
</evidence>
<keyword evidence="3 4" id="KW-0658">Purine biosynthesis</keyword>
<dbReference type="UniPathway" id="UPA00074">
    <property type="reaction ID" value="UER00126"/>
</dbReference>
<dbReference type="OrthoDB" id="9806170at2"/>
<sequence>MSVPAGQSAATPKRLVVLISGRGSNLGALIEASEQDRIPAQVVGVISNRPDAAGLGFAEQHHIPHRVLNHRDYPSREAFDADLATAIEDYAPDLVILAGFMRILTPGFVDRFTGRMLNIHPSLLPKYRGLDTHARALADGEPEHGASVHFVTPELDGGPVIMQARVPVDPNDTPDTLAARVQRAEHRLYPEAVRRVCSGEIQWSGRILQADGSPLEAPLQLDEDTHDVSGPDARSRPPHPVG</sequence>
<feature type="binding site" evidence="4">
    <location>
        <begin position="23"/>
        <end position="25"/>
    </location>
    <ligand>
        <name>N(1)-(5-phospho-beta-D-ribosyl)glycinamide</name>
        <dbReference type="ChEBI" id="CHEBI:143788"/>
    </ligand>
</feature>
<dbReference type="PANTHER" id="PTHR43369:SF2">
    <property type="entry name" value="PHOSPHORIBOSYLGLYCINAMIDE FORMYLTRANSFERASE"/>
    <property type="match status" value="1"/>
</dbReference>
<feature type="region of interest" description="Disordered" evidence="5">
    <location>
        <begin position="214"/>
        <end position="242"/>
    </location>
</feature>
<evidence type="ECO:0000256" key="2">
    <source>
        <dbReference type="ARBA" id="ARBA00022679"/>
    </source>
</evidence>
<dbReference type="Proteomes" id="UP000064201">
    <property type="component" value="Chromosome"/>
</dbReference>
<feature type="compositionally biased region" description="Basic and acidic residues" evidence="5">
    <location>
        <begin position="226"/>
        <end position="235"/>
    </location>
</feature>
<dbReference type="InterPro" id="IPR036477">
    <property type="entry name" value="Formyl_transf_N_sf"/>
</dbReference>
<dbReference type="PATRIC" id="fig|106634.4.peg.2079"/>
<feature type="binding site" evidence="4">
    <location>
        <position position="76"/>
    </location>
    <ligand>
        <name>(6R)-10-formyltetrahydrofolate</name>
        <dbReference type="ChEBI" id="CHEBI:195366"/>
    </ligand>
</feature>
<evidence type="ECO:0000256" key="1">
    <source>
        <dbReference type="ARBA" id="ARBA00005054"/>
    </source>
</evidence>
<feature type="domain" description="Formyl transferase N-terminal" evidence="6">
    <location>
        <begin position="13"/>
        <end position="193"/>
    </location>
</feature>
<protein>
    <recommendedName>
        <fullName evidence="4">Phosphoribosylglycinamide formyltransferase</fullName>
        <ecNumber evidence="4">2.1.2.2</ecNumber>
    </recommendedName>
    <alternativeName>
        <fullName evidence="4">5'-phosphoribosylglycinamide transformylase</fullName>
    </alternativeName>
    <alternativeName>
        <fullName evidence="4">GAR transformylase</fullName>
        <shortName evidence="4">GART</shortName>
    </alternativeName>
</protein>
<dbReference type="KEGG" id="tvr:TVD_10150"/>
<name>A0A0G3G3B7_9GAMM</name>
<evidence type="ECO:0000313" key="8">
    <source>
        <dbReference type="Proteomes" id="UP000064201"/>
    </source>
</evidence>
<dbReference type="CDD" id="cd08645">
    <property type="entry name" value="FMT_core_GART"/>
    <property type="match status" value="1"/>
</dbReference>
<dbReference type="Gene3D" id="3.40.50.170">
    <property type="entry name" value="Formyl transferase, N-terminal domain"/>
    <property type="match status" value="1"/>
</dbReference>
<dbReference type="NCBIfam" id="TIGR00639">
    <property type="entry name" value="PurN"/>
    <property type="match status" value="1"/>
</dbReference>
<dbReference type="GO" id="GO:0006189">
    <property type="term" value="P:'de novo' IMP biosynthetic process"/>
    <property type="evidence" value="ECO:0007669"/>
    <property type="project" value="UniProtKB-UniRule"/>
</dbReference>
<keyword evidence="2 4" id="KW-0808">Transferase</keyword>
<dbReference type="PIRSF" id="PIRSF036480">
    <property type="entry name" value="FormyFH4_hydr"/>
    <property type="match status" value="1"/>
</dbReference>
<comment type="pathway">
    <text evidence="1 4">Purine metabolism; IMP biosynthesis via de novo pathway; N(2)-formyl-N(1)-(5-phospho-D-ribosyl)glycinamide from N(1)-(5-phospho-D-ribosyl)glycinamide (10-formyl THF route): step 1/1.</text>
</comment>
<dbReference type="STRING" id="106634.TVD_10150"/>
<dbReference type="EMBL" id="CP011367">
    <property type="protein sequence ID" value="AKJ95698.1"/>
    <property type="molecule type" value="Genomic_DNA"/>
</dbReference>
<evidence type="ECO:0000313" key="7">
    <source>
        <dbReference type="EMBL" id="AKJ95698.1"/>
    </source>
</evidence>
<reference evidence="7 8" key="1">
    <citation type="submission" date="2015-04" db="EMBL/GenBank/DDBJ databases">
        <title>Complete Sequence for the Genome of the Thioalkalivibrio versutus D301.</title>
        <authorList>
            <person name="Mu T."/>
            <person name="Zhou J."/>
            <person name="Xu X."/>
        </authorList>
    </citation>
    <scope>NUCLEOTIDE SEQUENCE [LARGE SCALE GENOMIC DNA]</scope>
    <source>
        <strain evidence="7 8">D301</strain>
    </source>
</reference>
<dbReference type="EC" id="2.1.2.2" evidence="4"/>
<feature type="site" description="Raises pKa of active site His" evidence="4">
    <location>
        <position position="156"/>
    </location>
</feature>
<feature type="binding site" evidence="4">
    <location>
        <begin position="101"/>
        <end position="104"/>
    </location>
    <ligand>
        <name>(6R)-10-formyltetrahydrofolate</name>
        <dbReference type="ChEBI" id="CHEBI:195366"/>
    </ligand>
</feature>
<dbReference type="PANTHER" id="PTHR43369">
    <property type="entry name" value="PHOSPHORIBOSYLGLYCINAMIDE FORMYLTRANSFERASE"/>
    <property type="match status" value="1"/>
</dbReference>
<gene>
    <name evidence="4" type="primary">purN</name>
    <name evidence="7" type="ORF">TVD_10150</name>
</gene>